<evidence type="ECO:0000259" key="1">
    <source>
        <dbReference type="Pfam" id="PF25070"/>
    </source>
</evidence>
<proteinExistence type="predicted"/>
<dbReference type="InterPro" id="IPR056696">
    <property type="entry name" value="DUF7794"/>
</dbReference>
<dbReference type="EMBL" id="CM017880">
    <property type="protein sequence ID" value="KAG1360585.1"/>
    <property type="molecule type" value="Genomic_DNA"/>
</dbReference>
<sequence length="174" mass="19094">MGRAINGFAVFVYLFPEEDLGFWRTEVVAVVVSSERSRSATAWDPLLLVIPSVSGTMGTLAPFHRFNGCKAADGRRTNSMSLYEVAAATSVLLGFAPPSSLPSDSSYKLNEVLSSNPFDRPHAVMILEVRGVKGPLLSTDYLNTKRVLSSEVGLLVQVKLKLDFQMRIKFLLLL</sequence>
<accession>A0A8K0N6T1</accession>
<keyword evidence="3" id="KW-1185">Reference proteome</keyword>
<evidence type="ECO:0000313" key="3">
    <source>
        <dbReference type="Proteomes" id="UP000797356"/>
    </source>
</evidence>
<dbReference type="PANTHER" id="PTHR37735:SF1">
    <property type="entry name" value="OS08G0567000 PROTEIN"/>
    <property type="match status" value="1"/>
</dbReference>
<name>A0A8K0N6T1_COCNU</name>
<dbReference type="Pfam" id="PF25070">
    <property type="entry name" value="DUF7794"/>
    <property type="match status" value="1"/>
</dbReference>
<dbReference type="OrthoDB" id="1928130at2759"/>
<reference evidence="2" key="1">
    <citation type="journal article" date="2017" name="Gigascience">
        <title>The genome draft of coconut (Cocos nucifera).</title>
        <authorList>
            <person name="Xiao Y."/>
            <person name="Xu P."/>
            <person name="Fan H."/>
            <person name="Baudouin L."/>
            <person name="Xia W."/>
            <person name="Bocs S."/>
            <person name="Xu J."/>
            <person name="Li Q."/>
            <person name="Guo A."/>
            <person name="Zhou L."/>
            <person name="Li J."/>
            <person name="Wu Y."/>
            <person name="Ma Z."/>
            <person name="Armero A."/>
            <person name="Issali A.E."/>
            <person name="Liu N."/>
            <person name="Peng M."/>
            <person name="Yang Y."/>
        </authorList>
    </citation>
    <scope>NUCLEOTIDE SEQUENCE</scope>
    <source>
        <tissue evidence="2">Spear leaf of Hainan Tall coconut</tissue>
    </source>
</reference>
<dbReference type="AlphaFoldDB" id="A0A8K0N6T1"/>
<evidence type="ECO:0000313" key="2">
    <source>
        <dbReference type="EMBL" id="KAG1360585.1"/>
    </source>
</evidence>
<protein>
    <recommendedName>
        <fullName evidence="1">DUF7794 domain-containing protein</fullName>
    </recommendedName>
</protein>
<dbReference type="GO" id="GO:0012505">
    <property type="term" value="C:endomembrane system"/>
    <property type="evidence" value="ECO:0007669"/>
    <property type="project" value="TreeGrafter"/>
</dbReference>
<feature type="domain" description="DUF7794" evidence="1">
    <location>
        <begin position="75"/>
        <end position="145"/>
    </location>
</feature>
<dbReference type="PANTHER" id="PTHR37735">
    <property type="entry name" value="OS08G0567000 PROTEIN"/>
    <property type="match status" value="1"/>
</dbReference>
<dbReference type="Proteomes" id="UP000797356">
    <property type="component" value="Chromosome 9"/>
</dbReference>
<reference evidence="2" key="2">
    <citation type="submission" date="2019-07" db="EMBL/GenBank/DDBJ databases">
        <authorList>
            <person name="Yang Y."/>
            <person name="Bocs S."/>
            <person name="Baudouin L."/>
        </authorList>
    </citation>
    <scope>NUCLEOTIDE SEQUENCE</scope>
    <source>
        <tissue evidence="2">Spear leaf of Hainan Tall coconut</tissue>
    </source>
</reference>
<comment type="caution">
    <text evidence="2">The sequence shown here is derived from an EMBL/GenBank/DDBJ whole genome shotgun (WGS) entry which is preliminary data.</text>
</comment>
<organism evidence="2 3">
    <name type="scientific">Cocos nucifera</name>
    <name type="common">Coconut palm</name>
    <dbReference type="NCBI Taxonomy" id="13894"/>
    <lineage>
        <taxon>Eukaryota</taxon>
        <taxon>Viridiplantae</taxon>
        <taxon>Streptophyta</taxon>
        <taxon>Embryophyta</taxon>
        <taxon>Tracheophyta</taxon>
        <taxon>Spermatophyta</taxon>
        <taxon>Magnoliopsida</taxon>
        <taxon>Liliopsida</taxon>
        <taxon>Arecaceae</taxon>
        <taxon>Arecoideae</taxon>
        <taxon>Cocoseae</taxon>
        <taxon>Attaleinae</taxon>
        <taxon>Cocos</taxon>
    </lineage>
</organism>
<gene>
    <name evidence="2" type="ORF">COCNU_09G000480</name>
</gene>